<dbReference type="InterPro" id="IPR036188">
    <property type="entry name" value="FAD/NAD-bd_sf"/>
</dbReference>
<dbReference type="AlphaFoldDB" id="A0A2K8NCN5"/>
<feature type="region of interest" description="Disordered" evidence="1">
    <location>
        <begin position="75"/>
        <end position="95"/>
    </location>
</feature>
<dbReference type="Gene3D" id="3.50.50.60">
    <property type="entry name" value="FAD/NAD(P)-binding domain"/>
    <property type="match status" value="1"/>
</dbReference>
<proteinExistence type="predicted"/>
<organism evidence="2 3">
    <name type="scientific">Kyrpidia spormannii</name>
    <dbReference type="NCBI Taxonomy" id="2055160"/>
    <lineage>
        <taxon>Bacteria</taxon>
        <taxon>Bacillati</taxon>
        <taxon>Bacillota</taxon>
        <taxon>Bacilli</taxon>
        <taxon>Bacillales</taxon>
        <taxon>Alicyclobacillaceae</taxon>
        <taxon>Kyrpidia</taxon>
    </lineage>
</organism>
<accession>A0A2K8NCN5</accession>
<evidence type="ECO:0000313" key="2">
    <source>
        <dbReference type="EMBL" id="ATY86447.1"/>
    </source>
</evidence>
<reference evidence="3" key="1">
    <citation type="submission" date="2017-11" db="EMBL/GenBank/DDBJ databases">
        <title>Complete Genome Sequence of Kyrpidia sp. Strain EA-1, a thermophilic, hydrogen-oxidizing Bacterium, isolated from the Azores.</title>
        <authorList>
            <person name="Reiner J.E."/>
            <person name="Lapp C.J."/>
            <person name="Bunk B."/>
            <person name="Gescher J."/>
        </authorList>
    </citation>
    <scope>NUCLEOTIDE SEQUENCE [LARGE SCALE GENOMIC DNA]</scope>
    <source>
        <strain evidence="3">EA-1</strain>
    </source>
</reference>
<dbReference type="Proteomes" id="UP000231932">
    <property type="component" value="Chromosome"/>
</dbReference>
<evidence type="ECO:0000256" key="1">
    <source>
        <dbReference type="SAM" id="MobiDB-lite"/>
    </source>
</evidence>
<evidence type="ECO:0000313" key="3">
    <source>
        <dbReference type="Proteomes" id="UP000231932"/>
    </source>
</evidence>
<gene>
    <name evidence="2" type="ORF">CVV65_05755</name>
</gene>
<sequence length="123" mass="13495">MQRFYLTQLYKSETKETQWKPGIPPKDLRPPGVVGAGRGIGGLVTAVEVAKRGAKVLVLDQHYLPGGACTTYSPFPQDDAARHEKHPVRRSIGVDGSSLQQREIVRFVFDSSMNKAAGMTNDL</sequence>
<dbReference type="EMBL" id="CP024955">
    <property type="protein sequence ID" value="ATY86447.1"/>
    <property type="molecule type" value="Genomic_DNA"/>
</dbReference>
<dbReference type="SUPFAM" id="SSF51905">
    <property type="entry name" value="FAD/NAD(P)-binding domain"/>
    <property type="match status" value="1"/>
</dbReference>
<protein>
    <submittedName>
        <fullName evidence="2">Uncharacterized protein</fullName>
    </submittedName>
</protein>
<dbReference type="KEGG" id="kyr:CVV65_05755"/>
<dbReference type="Pfam" id="PF13450">
    <property type="entry name" value="NAD_binding_8"/>
    <property type="match status" value="1"/>
</dbReference>
<keyword evidence="3" id="KW-1185">Reference proteome</keyword>
<name>A0A2K8NCN5_9BACL</name>